<dbReference type="InterPro" id="IPR011108">
    <property type="entry name" value="RMMBL"/>
</dbReference>
<dbReference type="SMART" id="SM01027">
    <property type="entry name" value="Beta-Casp"/>
    <property type="match status" value="1"/>
</dbReference>
<gene>
    <name evidence="4" type="ORF">ENO04_01475</name>
</gene>
<evidence type="ECO:0000259" key="2">
    <source>
        <dbReference type="SMART" id="SM00849"/>
    </source>
</evidence>
<dbReference type="CDD" id="cd16295">
    <property type="entry name" value="TTHA0252-CPSF-like_MBL-fold"/>
    <property type="match status" value="1"/>
</dbReference>
<keyword evidence="1 4" id="KW-0378">Hydrolase</keyword>
<dbReference type="SUPFAM" id="SSF56281">
    <property type="entry name" value="Metallo-hydrolase/oxidoreductase"/>
    <property type="match status" value="1"/>
</dbReference>
<sequence length="424" mass="47257">MTKVSGNNIEIKILGSGKEVGRAAIAVGRNGKYVLLDYGVNFDEKDNPVMPLPIAPKDVEALVLTHTHLDHIGAAPLLYVSKNIRAFATELTRDAARLMLEDFLKLSGYYLDFEIEEVNKLIDNIQPVEHGQTVSTGQFLLSFFDSGHIQGSIGTVVDVDSTRILYTSDVNLMETKLVGPAKIDGLKADIVIIESTYGSTDHPPRIDVEKRFIDAVREVIENNGVVLVPSFSIGRGQEILSILIDNDIYPVRVDGMIRRASEISLMHRKFLRRPELLEKAMEEYLFVRGWQDRRKAWKTPGVIVASAGMLKGGPSRYYLRKIGKEKRNAVFLVSYQAEGTPGREILEKGGTSEIPKLESRVEWFDFSSHADSTSLINILKRISSVQTIILVHGEEEIQRVFADKVEKELGIKPIIPSTGDTITL</sequence>
<dbReference type="InterPro" id="IPR022712">
    <property type="entry name" value="Beta_Casp"/>
</dbReference>
<organism evidence="4">
    <name type="scientific">Fervidicoccus fontis</name>
    <dbReference type="NCBI Taxonomy" id="683846"/>
    <lineage>
        <taxon>Archaea</taxon>
        <taxon>Thermoproteota</taxon>
        <taxon>Thermoprotei</taxon>
        <taxon>Fervidicoccales</taxon>
        <taxon>Fervidicoccaceae</taxon>
        <taxon>Fervidicoccus</taxon>
    </lineage>
</organism>
<feature type="domain" description="Beta-Casp" evidence="3">
    <location>
        <begin position="236"/>
        <end position="345"/>
    </location>
</feature>
<dbReference type="InterPro" id="IPR050698">
    <property type="entry name" value="MBL"/>
</dbReference>
<proteinExistence type="predicted"/>
<name>A0A7C1E501_9CREN</name>
<accession>A0A7C1E501</accession>
<dbReference type="Pfam" id="PF00753">
    <property type="entry name" value="Lactamase_B"/>
    <property type="match status" value="1"/>
</dbReference>
<dbReference type="InterPro" id="IPR001279">
    <property type="entry name" value="Metallo-B-lactamas"/>
</dbReference>
<dbReference type="Pfam" id="PF07521">
    <property type="entry name" value="RMMBL"/>
    <property type="match status" value="1"/>
</dbReference>
<comment type="caution">
    <text evidence="4">The sequence shown here is derived from an EMBL/GenBank/DDBJ whole genome shotgun (WGS) entry which is preliminary data.</text>
</comment>
<evidence type="ECO:0000256" key="1">
    <source>
        <dbReference type="ARBA" id="ARBA00022801"/>
    </source>
</evidence>
<dbReference type="Gene3D" id="3.60.15.10">
    <property type="entry name" value="Ribonuclease Z/Hydroxyacylglutathione hydrolase-like"/>
    <property type="match status" value="1"/>
</dbReference>
<dbReference type="InterPro" id="IPR036866">
    <property type="entry name" value="RibonucZ/Hydroxyglut_hydro"/>
</dbReference>
<dbReference type="GO" id="GO:0016787">
    <property type="term" value="F:hydrolase activity"/>
    <property type="evidence" value="ECO:0007669"/>
    <property type="project" value="UniProtKB-KW"/>
</dbReference>
<dbReference type="PANTHER" id="PTHR11203:SF52">
    <property type="entry name" value="MRNA 3-END PROCESSING FACTOR"/>
    <property type="match status" value="1"/>
</dbReference>
<dbReference type="GO" id="GO:0004521">
    <property type="term" value="F:RNA endonuclease activity"/>
    <property type="evidence" value="ECO:0007669"/>
    <property type="project" value="TreeGrafter"/>
</dbReference>
<evidence type="ECO:0000259" key="3">
    <source>
        <dbReference type="SMART" id="SM01027"/>
    </source>
</evidence>
<dbReference type="AlphaFoldDB" id="A0A7C1E501"/>
<dbReference type="Pfam" id="PF10996">
    <property type="entry name" value="Beta-Casp"/>
    <property type="match status" value="1"/>
</dbReference>
<dbReference type="EMBL" id="DSDY01000050">
    <property type="protein sequence ID" value="HDS10283.1"/>
    <property type="molecule type" value="Genomic_DNA"/>
</dbReference>
<dbReference type="SMART" id="SM00849">
    <property type="entry name" value="Lactamase_B"/>
    <property type="match status" value="1"/>
</dbReference>
<feature type="domain" description="Metallo-beta-lactamase" evidence="2">
    <location>
        <begin position="21"/>
        <end position="231"/>
    </location>
</feature>
<protein>
    <submittedName>
        <fullName evidence="4">MBL fold metallo-hydrolase</fullName>
    </submittedName>
</protein>
<dbReference type="PANTHER" id="PTHR11203">
    <property type="entry name" value="CLEAVAGE AND POLYADENYLATION SPECIFICITY FACTOR FAMILY MEMBER"/>
    <property type="match status" value="1"/>
</dbReference>
<reference evidence="4" key="1">
    <citation type="journal article" date="2020" name="mSystems">
        <title>Genome- and Community-Level Interaction Insights into Carbon Utilization and Element Cycling Functions of Hydrothermarchaeota in Hydrothermal Sediment.</title>
        <authorList>
            <person name="Zhou Z."/>
            <person name="Liu Y."/>
            <person name="Xu W."/>
            <person name="Pan J."/>
            <person name="Luo Z.H."/>
            <person name="Li M."/>
        </authorList>
    </citation>
    <scope>NUCLEOTIDE SEQUENCE [LARGE SCALE GENOMIC DNA]</scope>
    <source>
        <strain evidence="4">SpSt-123</strain>
    </source>
</reference>
<evidence type="ECO:0000313" key="4">
    <source>
        <dbReference type="EMBL" id="HDS10283.1"/>
    </source>
</evidence>
<dbReference type="Gene3D" id="3.40.50.10890">
    <property type="match status" value="1"/>
</dbReference>